<organism evidence="2 3">
    <name type="scientific">Fusarium ambrosium</name>
    <dbReference type="NCBI Taxonomy" id="131363"/>
    <lineage>
        <taxon>Eukaryota</taxon>
        <taxon>Fungi</taxon>
        <taxon>Dikarya</taxon>
        <taxon>Ascomycota</taxon>
        <taxon>Pezizomycotina</taxon>
        <taxon>Sordariomycetes</taxon>
        <taxon>Hypocreomycetidae</taxon>
        <taxon>Hypocreales</taxon>
        <taxon>Nectriaceae</taxon>
        <taxon>Fusarium</taxon>
        <taxon>Fusarium solani species complex</taxon>
    </lineage>
</organism>
<keyword evidence="3" id="KW-1185">Reference proteome</keyword>
<feature type="compositionally biased region" description="Low complexity" evidence="1">
    <location>
        <begin position="104"/>
        <end position="118"/>
    </location>
</feature>
<comment type="caution">
    <text evidence="2">The sequence shown here is derived from an EMBL/GenBank/DDBJ whole genome shotgun (WGS) entry which is preliminary data.</text>
</comment>
<feature type="compositionally biased region" description="Basic and acidic residues" evidence="1">
    <location>
        <begin position="35"/>
        <end position="45"/>
    </location>
</feature>
<feature type="compositionally biased region" description="Pro residues" evidence="1">
    <location>
        <begin position="1"/>
        <end position="10"/>
    </location>
</feature>
<name>A0A428U2R8_9HYPO</name>
<dbReference type="Proteomes" id="UP000288429">
    <property type="component" value="Unassembled WGS sequence"/>
</dbReference>
<evidence type="ECO:0000313" key="2">
    <source>
        <dbReference type="EMBL" id="RSM08518.1"/>
    </source>
</evidence>
<dbReference type="EMBL" id="NIZV01000105">
    <property type="protein sequence ID" value="RSM08518.1"/>
    <property type="molecule type" value="Genomic_DNA"/>
</dbReference>
<dbReference type="AlphaFoldDB" id="A0A428U2R8"/>
<feature type="compositionally biased region" description="Polar residues" evidence="1">
    <location>
        <begin position="53"/>
        <end position="67"/>
    </location>
</feature>
<feature type="compositionally biased region" description="Polar residues" evidence="1">
    <location>
        <begin position="144"/>
        <end position="165"/>
    </location>
</feature>
<gene>
    <name evidence="2" type="ORF">CDV31_008155</name>
</gene>
<protein>
    <submittedName>
        <fullName evidence="2">Uncharacterized protein</fullName>
    </submittedName>
</protein>
<accession>A0A428U2R8</accession>
<reference evidence="2 3" key="1">
    <citation type="submission" date="2017-06" db="EMBL/GenBank/DDBJ databases">
        <title>Cmopartive genomic analysis of Ambrosia Fusariam Clade fungi.</title>
        <authorList>
            <person name="Stajich J.E."/>
            <person name="Carrillo J."/>
            <person name="Kijimoto T."/>
            <person name="Eskalen A."/>
            <person name="O'Donnell K."/>
            <person name="Kasson M."/>
        </authorList>
    </citation>
    <scope>NUCLEOTIDE SEQUENCE [LARGE SCALE GENOMIC DNA]</scope>
    <source>
        <strain evidence="2 3">NRRL 20438</strain>
    </source>
</reference>
<evidence type="ECO:0000256" key="1">
    <source>
        <dbReference type="SAM" id="MobiDB-lite"/>
    </source>
</evidence>
<feature type="compositionally biased region" description="Low complexity" evidence="1">
    <location>
        <begin position="68"/>
        <end position="81"/>
    </location>
</feature>
<proteinExistence type="predicted"/>
<sequence>MLNIGPPKPPKIGTSRWFKGRRDVLDPNDPALNDDYNHDYGDENPSHCLPPTNEFSILSPRSTSMNNLEPLPRSLLPSQPRAADEPPSGPSKMDIPHCPAGKELPLQPAQQPQKQSGLQPPPPPPAELLSSILSAYSRIPGESLVSSSDGASTNSNRQSEANISSIYGPLLPNTKTNTLIGSASTKLYQHQHRDQQ</sequence>
<evidence type="ECO:0000313" key="3">
    <source>
        <dbReference type="Proteomes" id="UP000288429"/>
    </source>
</evidence>
<feature type="region of interest" description="Disordered" evidence="1">
    <location>
        <begin position="1"/>
        <end position="177"/>
    </location>
</feature>